<reference evidence="1 4" key="3">
    <citation type="journal article" date="2019" name="Nat. Med.">
        <title>A library of human gut bacterial isolates paired with longitudinal multiomics data enables mechanistic microbiome research.</title>
        <authorList>
            <person name="Poyet M."/>
            <person name="Groussin M."/>
            <person name="Gibbons S.M."/>
            <person name="Avila-Pacheco J."/>
            <person name="Jiang X."/>
            <person name="Kearney S.M."/>
            <person name="Perrotta A.R."/>
            <person name="Berdy B."/>
            <person name="Zhao S."/>
            <person name="Lieberman T.D."/>
            <person name="Swanson P.K."/>
            <person name="Smith M."/>
            <person name="Roesemann S."/>
            <person name="Alexander J.E."/>
            <person name="Rich S.A."/>
            <person name="Livny J."/>
            <person name="Vlamakis H."/>
            <person name="Clish C."/>
            <person name="Bullock K."/>
            <person name="Deik A."/>
            <person name="Scott J."/>
            <person name="Pierce K.A."/>
            <person name="Xavier R.J."/>
            <person name="Alm E.J."/>
        </authorList>
    </citation>
    <scope>NUCLEOTIDE SEQUENCE [LARGE SCALE GENOMIC DNA]</scope>
    <source>
        <strain evidence="1 4">BIOML-A2</strain>
    </source>
</reference>
<evidence type="ECO:0000313" key="4">
    <source>
        <dbReference type="Proteomes" id="UP000474718"/>
    </source>
</evidence>
<protein>
    <submittedName>
        <fullName evidence="2">Uncharacterized protein</fullName>
    </submittedName>
</protein>
<evidence type="ECO:0000313" key="2">
    <source>
        <dbReference type="EMBL" id="SHF75531.1"/>
    </source>
</evidence>
<gene>
    <name evidence="1" type="ORF">GT747_06840</name>
    <name evidence="2" type="ORF">SAMN05444424_0573</name>
</gene>
<evidence type="ECO:0000313" key="3">
    <source>
        <dbReference type="Proteomes" id="UP000184089"/>
    </source>
</evidence>
<dbReference type="Proteomes" id="UP000474718">
    <property type="component" value="Unassembled WGS sequence"/>
</dbReference>
<name>A0AAQ1RV28_9FIRM</name>
<dbReference type="EMBL" id="FQVY01000001">
    <property type="protein sequence ID" value="SHF75531.1"/>
    <property type="molecule type" value="Genomic_DNA"/>
</dbReference>
<comment type="caution">
    <text evidence="2">The sequence shown here is derived from an EMBL/GenBank/DDBJ whole genome shotgun (WGS) entry which is preliminary data.</text>
</comment>
<accession>A0AAQ1RV28</accession>
<dbReference type="Proteomes" id="UP000184089">
    <property type="component" value="Unassembled WGS sequence"/>
</dbReference>
<dbReference type="EMBL" id="WWVX01000004">
    <property type="protein sequence ID" value="MZL69473.1"/>
    <property type="molecule type" value="Genomic_DNA"/>
</dbReference>
<sequence>MNLVICGKKCKFQKDGYCNLPNLSQMGNNLGEGCVHFTPLEEIKKPL</sequence>
<dbReference type="AlphaFoldDB" id="A0AAQ1RV28"/>
<proteinExistence type="predicted"/>
<keyword evidence="4" id="KW-1185">Reference proteome</keyword>
<dbReference type="RefSeq" id="WP_021659154.1">
    <property type="nucleotide sequence ID" value="NZ_FQVY01000001.1"/>
</dbReference>
<organism evidence="2 3">
    <name type="scientific">Bittarella massiliensis</name>
    <name type="common">ex Durand et al. 2017</name>
    <dbReference type="NCBI Taxonomy" id="1720313"/>
    <lineage>
        <taxon>Bacteria</taxon>
        <taxon>Bacillati</taxon>
        <taxon>Bacillota</taxon>
        <taxon>Clostridia</taxon>
        <taxon>Eubacteriales</taxon>
        <taxon>Oscillospiraceae</taxon>
        <taxon>Bittarella (ex Durand et al. 2017)</taxon>
    </lineage>
</organism>
<reference evidence="3" key="2">
    <citation type="submission" date="2016-11" db="EMBL/GenBank/DDBJ databases">
        <authorList>
            <person name="Jaros S."/>
            <person name="Januszkiewicz K."/>
            <person name="Wedrychowicz H."/>
        </authorList>
    </citation>
    <scope>NUCLEOTIDE SEQUENCE [LARGE SCALE GENOMIC DNA]</scope>
    <source>
        <strain evidence="3">DSM 4029</strain>
    </source>
</reference>
<reference evidence="2" key="1">
    <citation type="submission" date="2016-11" db="EMBL/GenBank/DDBJ databases">
        <authorList>
            <person name="Varghese N."/>
            <person name="Submissions S."/>
        </authorList>
    </citation>
    <scope>NUCLEOTIDE SEQUENCE</scope>
    <source>
        <strain evidence="2">DSM 4029</strain>
    </source>
</reference>
<evidence type="ECO:0000313" key="1">
    <source>
        <dbReference type="EMBL" id="MZL69473.1"/>
    </source>
</evidence>